<keyword evidence="2" id="KW-1003">Cell membrane</keyword>
<name>A0A1D7VMW8_9ACTN</name>
<dbReference type="GO" id="GO:0004222">
    <property type="term" value="F:metalloendopeptidase activity"/>
    <property type="evidence" value="ECO:0007669"/>
    <property type="project" value="InterPro"/>
</dbReference>
<feature type="transmembrane region" description="Helical" evidence="12">
    <location>
        <begin position="350"/>
        <end position="372"/>
    </location>
</feature>
<feature type="transmembrane region" description="Helical" evidence="12">
    <location>
        <begin position="523"/>
        <end position="545"/>
    </location>
</feature>
<evidence type="ECO:0000256" key="12">
    <source>
        <dbReference type="SAM" id="Phobius"/>
    </source>
</evidence>
<evidence type="ECO:0000313" key="14">
    <source>
        <dbReference type="EMBL" id="AOP48096.1"/>
    </source>
</evidence>
<evidence type="ECO:0000259" key="13">
    <source>
        <dbReference type="Pfam" id="PF01435"/>
    </source>
</evidence>
<feature type="transmembrane region" description="Helical" evidence="12">
    <location>
        <begin position="856"/>
        <end position="881"/>
    </location>
</feature>
<keyword evidence="4 12" id="KW-0812">Transmembrane</keyword>
<keyword evidence="9" id="KW-0482">Metalloprotease</keyword>
<keyword evidence="7" id="KW-0862">Zinc</keyword>
<protein>
    <recommendedName>
        <fullName evidence="13">Peptidase M48 domain-containing protein</fullName>
    </recommendedName>
</protein>
<dbReference type="InterPro" id="IPR050083">
    <property type="entry name" value="HtpX_protease"/>
</dbReference>
<reference evidence="14 15" key="1">
    <citation type="submission" date="2016-09" db="EMBL/GenBank/DDBJ databases">
        <title>Complete genome sequencing of Streptomyces lydicus 103 and metabolic pathways analysis of antibiotic biosynthesis.</title>
        <authorList>
            <person name="Jia N."/>
            <person name="Ding M.-Z."/>
            <person name="Gao F."/>
            <person name="Yuan Y.-J."/>
        </authorList>
    </citation>
    <scope>NUCLEOTIDE SEQUENCE [LARGE SCALE GENOMIC DNA]</scope>
    <source>
        <strain evidence="14 15">103</strain>
    </source>
</reference>
<feature type="region of interest" description="Disordered" evidence="11">
    <location>
        <begin position="90"/>
        <end position="118"/>
    </location>
</feature>
<dbReference type="GO" id="GO:0046872">
    <property type="term" value="F:metal ion binding"/>
    <property type="evidence" value="ECO:0007669"/>
    <property type="project" value="UniProtKB-KW"/>
</dbReference>
<keyword evidence="3" id="KW-0645">Protease</keyword>
<feature type="transmembrane region" description="Helical" evidence="12">
    <location>
        <begin position="807"/>
        <end position="830"/>
    </location>
</feature>
<feature type="transmembrane region" description="Helical" evidence="12">
    <location>
        <begin position="775"/>
        <end position="800"/>
    </location>
</feature>
<evidence type="ECO:0000256" key="7">
    <source>
        <dbReference type="ARBA" id="ARBA00022833"/>
    </source>
</evidence>
<evidence type="ECO:0000256" key="2">
    <source>
        <dbReference type="ARBA" id="ARBA00022475"/>
    </source>
</evidence>
<feature type="transmembrane region" description="Helical" evidence="12">
    <location>
        <begin position="226"/>
        <end position="245"/>
    </location>
</feature>
<evidence type="ECO:0000256" key="11">
    <source>
        <dbReference type="SAM" id="MobiDB-lite"/>
    </source>
</evidence>
<dbReference type="EMBL" id="CP017157">
    <property type="protein sequence ID" value="AOP48096.1"/>
    <property type="molecule type" value="Genomic_DNA"/>
</dbReference>
<keyword evidence="8 12" id="KW-1133">Transmembrane helix</keyword>
<feature type="transmembrane region" description="Helical" evidence="12">
    <location>
        <begin position="392"/>
        <end position="412"/>
    </location>
</feature>
<evidence type="ECO:0000256" key="5">
    <source>
        <dbReference type="ARBA" id="ARBA00022723"/>
    </source>
</evidence>
<dbReference type="KEGG" id="slc:SL103_19345"/>
<dbReference type="Proteomes" id="UP000094094">
    <property type="component" value="Chromosome"/>
</dbReference>
<organism evidence="14 15">
    <name type="scientific">Streptomyces lydicus</name>
    <dbReference type="NCBI Taxonomy" id="47763"/>
    <lineage>
        <taxon>Bacteria</taxon>
        <taxon>Bacillati</taxon>
        <taxon>Actinomycetota</taxon>
        <taxon>Actinomycetes</taxon>
        <taxon>Kitasatosporales</taxon>
        <taxon>Streptomycetaceae</taxon>
        <taxon>Streptomyces</taxon>
    </lineage>
</organism>
<comment type="cofactor">
    <cofactor evidence="1">
        <name>Zn(2+)</name>
        <dbReference type="ChEBI" id="CHEBI:29105"/>
    </cofactor>
</comment>
<evidence type="ECO:0000256" key="6">
    <source>
        <dbReference type="ARBA" id="ARBA00022801"/>
    </source>
</evidence>
<feature type="transmembrane region" description="Helical" evidence="12">
    <location>
        <begin position="557"/>
        <end position="577"/>
    </location>
</feature>
<gene>
    <name evidence="14" type="ORF">SL103_19345</name>
</gene>
<feature type="transmembrane region" description="Helical" evidence="12">
    <location>
        <begin position="145"/>
        <end position="164"/>
    </location>
</feature>
<feature type="transmembrane region" description="Helical" evidence="12">
    <location>
        <begin position="589"/>
        <end position="611"/>
    </location>
</feature>
<keyword evidence="15" id="KW-1185">Reference proteome</keyword>
<feature type="transmembrane region" description="Helical" evidence="12">
    <location>
        <begin position="738"/>
        <end position="760"/>
    </location>
</feature>
<evidence type="ECO:0000256" key="9">
    <source>
        <dbReference type="ARBA" id="ARBA00023049"/>
    </source>
</evidence>
<dbReference type="InterPro" id="IPR001915">
    <property type="entry name" value="Peptidase_M48"/>
</dbReference>
<dbReference type="PANTHER" id="PTHR43221:SF2">
    <property type="entry name" value="PROTEASE HTPX HOMOLOG"/>
    <property type="match status" value="1"/>
</dbReference>
<feature type="transmembrane region" description="Helical" evidence="12">
    <location>
        <begin position="696"/>
        <end position="717"/>
    </location>
</feature>
<dbReference type="AlphaFoldDB" id="A0A1D7VMW8"/>
<evidence type="ECO:0000313" key="15">
    <source>
        <dbReference type="Proteomes" id="UP000094094"/>
    </source>
</evidence>
<feature type="transmembrane region" description="Helical" evidence="12">
    <location>
        <begin position="491"/>
        <end position="511"/>
    </location>
</feature>
<sequence>MVTGVVWLALDETVRQLGERAANGALRGARGLLRRVLRRQPEPATLPPLTPEQLVEVRQRVLEVAARRGLERERAETVADAVVARLVPGTAEAVPPAPRGESGGDANGGGAGGGPGEAVIVAATGHRTPPRVDERSMPSGTTLRFILLVVLIMVSSASMMMMTLGSGLRAGSSTSRTGSADGCTFAAGGDPSRIGGAIPQADTSAYRECLARYEPRGTSPWWVSEAWPVLMVVVAAVLVWAIPAWRARRGRVVPLEAVDGDGAVRGALRELATAAGLERVPRVVVDPAAASAGAVVFGSNRQPVVCLHGGLLVRARTDPEGFRAVLLHEFAHIRNGDVTLTYLTVALWRAFLGLVLLPYVALMLTLAVWMALFDLKVRAPLSPETMAGIDSFWPLLVRLLGLAAVLVLLVHLARADVLRSREVHADLTAVRWGAAPHHWAVHAAGPGAVAVPRRGVRRLRASFAELLRTHPRWDLRREALDDPAELFGVRALPMFLTGVAAPVINAQVWVYNGSRRIPLLDEASWAVTAALVAGVAGVALWRAVAHAVLTARREPSGVRAGLWLGAGMTTGELVAYQSGINTWLSGNPVMLLFPFAAGVAFSWWTAQCARLWTGARPGRVRPLLLLGSVAGAVVLTSWFAWWQGFGVTYAREGWPSVAEMRALLVHGLPPGQVAEQHGIVDGMSAVWIEMTDLNHWALSLTAVAALWLLPLAAWALRPAADRGTAPPQASLLPPLRRVLLPGLLGAALATVAVAVVMAYMHTWQPSPAGRGLLHLWIYLAWVLMLLLAAATAAAAAAAALTDRYRLLCALIAAQTTVLAGFAGAFVLASLDGCVTPLNTLQSTCSLHPRASVLRGFHLIMGPIPVVAALVAACAAAVVSVLHRGLTARRPRTALASVPGRWQPVRDHLLARRLCVGVLCAAALAVTVTDLFNPAVSRSTVRDSAPGQDRTAVAPSPRTRALQVYSWEVYGGLRLERRFLAVNRGLGALVRNPHAIDESRTRAQCAQFRRFAHDAARYFPVPDPRSQSFWRRAQTYAVRGAAHCDRALDRARSHLPGSGHLLATALNEFTDAVESMGAMSVRNRNLVKRAGILE</sequence>
<accession>A0A1D7VMW8</accession>
<feature type="transmembrane region" description="Helical" evidence="12">
    <location>
        <begin position="909"/>
        <end position="931"/>
    </location>
</feature>
<evidence type="ECO:0000256" key="1">
    <source>
        <dbReference type="ARBA" id="ARBA00001947"/>
    </source>
</evidence>
<feature type="compositionally biased region" description="Gly residues" evidence="11">
    <location>
        <begin position="101"/>
        <end position="116"/>
    </location>
</feature>
<dbReference type="Pfam" id="PF01435">
    <property type="entry name" value="Peptidase_M48"/>
    <property type="match status" value="1"/>
</dbReference>
<proteinExistence type="predicted"/>
<evidence type="ECO:0000256" key="8">
    <source>
        <dbReference type="ARBA" id="ARBA00022989"/>
    </source>
</evidence>
<evidence type="ECO:0000256" key="4">
    <source>
        <dbReference type="ARBA" id="ARBA00022692"/>
    </source>
</evidence>
<evidence type="ECO:0000256" key="10">
    <source>
        <dbReference type="ARBA" id="ARBA00023136"/>
    </source>
</evidence>
<keyword evidence="5" id="KW-0479">Metal-binding</keyword>
<dbReference type="PANTHER" id="PTHR43221">
    <property type="entry name" value="PROTEASE HTPX"/>
    <property type="match status" value="1"/>
</dbReference>
<keyword evidence="10 12" id="KW-0472">Membrane</keyword>
<dbReference type="Gene3D" id="3.30.2010.10">
    <property type="entry name" value="Metalloproteases ('zincins'), catalytic domain"/>
    <property type="match status" value="1"/>
</dbReference>
<feature type="domain" description="Peptidase M48" evidence="13">
    <location>
        <begin position="264"/>
        <end position="482"/>
    </location>
</feature>
<feature type="transmembrane region" description="Helical" evidence="12">
    <location>
        <begin position="623"/>
        <end position="642"/>
    </location>
</feature>
<evidence type="ECO:0000256" key="3">
    <source>
        <dbReference type="ARBA" id="ARBA00022670"/>
    </source>
</evidence>
<keyword evidence="6" id="KW-0378">Hydrolase</keyword>
<dbReference type="GO" id="GO:0006508">
    <property type="term" value="P:proteolysis"/>
    <property type="evidence" value="ECO:0007669"/>
    <property type="project" value="UniProtKB-KW"/>
</dbReference>